<reference evidence="3" key="1">
    <citation type="submission" date="2022-07" db="EMBL/GenBank/DDBJ databases">
        <title>Genome analysis of Parmales, a sister group of diatoms, reveals the evolutionary specialization of diatoms from phago-mixotrophs to photoautotrophs.</title>
        <authorList>
            <person name="Ban H."/>
            <person name="Sato S."/>
            <person name="Yoshikawa S."/>
            <person name="Kazumasa Y."/>
            <person name="Nakamura Y."/>
            <person name="Ichinomiya M."/>
            <person name="Saitoh K."/>
            <person name="Sato N."/>
            <person name="Blanc-Mathieu R."/>
            <person name="Endo H."/>
            <person name="Kuwata A."/>
            <person name="Ogata H."/>
        </authorList>
    </citation>
    <scope>NUCLEOTIDE SEQUENCE</scope>
</reference>
<evidence type="ECO:0000256" key="1">
    <source>
        <dbReference type="ARBA" id="ARBA00022603"/>
    </source>
</evidence>
<comment type="caution">
    <text evidence="3">The sequence shown here is derived from an EMBL/GenBank/DDBJ whole genome shotgun (WGS) entry which is preliminary data.</text>
</comment>
<dbReference type="GO" id="GO:0008168">
    <property type="term" value="F:methyltransferase activity"/>
    <property type="evidence" value="ECO:0007669"/>
    <property type="project" value="UniProtKB-KW"/>
</dbReference>
<dbReference type="AlphaFoldDB" id="A0A9W7AIR0"/>
<sequence length="120" mass="13265">MLPKGTRKLVSRFPSKLIFKGPVRKKLSWIKDRTDFIDKAASNWAEANSASPGQVVILGAGYDTRAARLSPLHQNLKFYELDLPSVVETKAKLYASAFRGERSPSVLIPHDLTSPASVLE</sequence>
<protein>
    <recommendedName>
        <fullName evidence="5">S-adenosyl-L-methionine-dependent methyltransferase</fullName>
    </recommendedName>
</protein>
<dbReference type="GO" id="GO:0032259">
    <property type="term" value="P:methylation"/>
    <property type="evidence" value="ECO:0007669"/>
    <property type="project" value="UniProtKB-KW"/>
</dbReference>
<feature type="non-terminal residue" evidence="3">
    <location>
        <position position="120"/>
    </location>
</feature>
<evidence type="ECO:0000313" key="3">
    <source>
        <dbReference type="EMBL" id="GMH70132.1"/>
    </source>
</evidence>
<organism evidence="3 4">
    <name type="scientific">Triparma retinervis</name>
    <dbReference type="NCBI Taxonomy" id="2557542"/>
    <lineage>
        <taxon>Eukaryota</taxon>
        <taxon>Sar</taxon>
        <taxon>Stramenopiles</taxon>
        <taxon>Ochrophyta</taxon>
        <taxon>Bolidophyceae</taxon>
        <taxon>Parmales</taxon>
        <taxon>Triparmaceae</taxon>
        <taxon>Triparma</taxon>
    </lineage>
</organism>
<keyword evidence="2" id="KW-0808">Transferase</keyword>
<proteinExistence type="predicted"/>
<keyword evidence="4" id="KW-1185">Reference proteome</keyword>
<dbReference type="Proteomes" id="UP001165082">
    <property type="component" value="Unassembled WGS sequence"/>
</dbReference>
<dbReference type="SUPFAM" id="SSF53335">
    <property type="entry name" value="S-adenosyl-L-methionine-dependent methyltransferases"/>
    <property type="match status" value="1"/>
</dbReference>
<dbReference type="EMBL" id="BRXZ01004186">
    <property type="protein sequence ID" value="GMH70132.1"/>
    <property type="molecule type" value="Genomic_DNA"/>
</dbReference>
<gene>
    <name evidence="3" type="ORF">TrRE_jg7216</name>
</gene>
<dbReference type="Pfam" id="PF04072">
    <property type="entry name" value="LCM"/>
    <property type="match status" value="1"/>
</dbReference>
<name>A0A9W7AIR0_9STRA</name>
<dbReference type="Gene3D" id="3.40.50.150">
    <property type="entry name" value="Vaccinia Virus protein VP39"/>
    <property type="match status" value="1"/>
</dbReference>
<accession>A0A9W7AIR0</accession>
<dbReference type="PANTHER" id="PTHR43619">
    <property type="entry name" value="S-ADENOSYL-L-METHIONINE-DEPENDENT METHYLTRANSFERASE YKTD-RELATED"/>
    <property type="match status" value="1"/>
</dbReference>
<dbReference type="OrthoDB" id="203237at2759"/>
<dbReference type="PANTHER" id="PTHR43619:SF2">
    <property type="entry name" value="S-ADENOSYL-L-METHIONINE-DEPENDENT METHYLTRANSFERASES SUPERFAMILY PROTEIN"/>
    <property type="match status" value="1"/>
</dbReference>
<dbReference type="InterPro" id="IPR007213">
    <property type="entry name" value="Ppm1/Ppm2/Tcmp"/>
</dbReference>
<evidence type="ECO:0000313" key="4">
    <source>
        <dbReference type="Proteomes" id="UP001165082"/>
    </source>
</evidence>
<dbReference type="InterPro" id="IPR029063">
    <property type="entry name" value="SAM-dependent_MTases_sf"/>
</dbReference>
<evidence type="ECO:0008006" key="5">
    <source>
        <dbReference type="Google" id="ProtNLM"/>
    </source>
</evidence>
<keyword evidence="1" id="KW-0489">Methyltransferase</keyword>
<evidence type="ECO:0000256" key="2">
    <source>
        <dbReference type="ARBA" id="ARBA00022679"/>
    </source>
</evidence>